<protein>
    <submittedName>
        <fullName evidence="3">Uncharacterized protein</fullName>
    </submittedName>
</protein>
<evidence type="ECO:0000313" key="4">
    <source>
        <dbReference type="Proteomes" id="UP000002729"/>
    </source>
</evidence>
<feature type="compositionally biased region" description="Basic and acidic residues" evidence="1">
    <location>
        <begin position="222"/>
        <end position="231"/>
    </location>
</feature>
<dbReference type="KEGG" id="aaf:AURANDRAFT_70648"/>
<feature type="transmembrane region" description="Helical" evidence="2">
    <location>
        <begin position="28"/>
        <end position="52"/>
    </location>
</feature>
<name>F0XYT4_AURAN</name>
<feature type="compositionally biased region" description="Basic and acidic residues" evidence="1">
    <location>
        <begin position="131"/>
        <end position="144"/>
    </location>
</feature>
<keyword evidence="2" id="KW-0812">Transmembrane</keyword>
<reference evidence="3 4" key="1">
    <citation type="journal article" date="2011" name="Proc. Natl. Acad. Sci. U.S.A.">
        <title>Niche of harmful alga Aureococcus anophagefferens revealed through ecogenomics.</title>
        <authorList>
            <person name="Gobler C.J."/>
            <person name="Berry D.L."/>
            <person name="Dyhrman S.T."/>
            <person name="Wilhelm S.W."/>
            <person name="Salamov A."/>
            <person name="Lobanov A.V."/>
            <person name="Zhang Y."/>
            <person name="Collier J.L."/>
            <person name="Wurch L.L."/>
            <person name="Kustka A.B."/>
            <person name="Dill B.D."/>
            <person name="Shah M."/>
            <person name="VerBerkmoes N.C."/>
            <person name="Kuo A."/>
            <person name="Terry A."/>
            <person name="Pangilinan J."/>
            <person name="Lindquist E.A."/>
            <person name="Lucas S."/>
            <person name="Paulsen I.T."/>
            <person name="Hattenrath-Lehmann T.K."/>
            <person name="Talmage S.C."/>
            <person name="Walker E.A."/>
            <person name="Koch F."/>
            <person name="Burson A.M."/>
            <person name="Marcoval M.A."/>
            <person name="Tang Y.Z."/>
            <person name="Lecleir G.R."/>
            <person name="Coyne K.J."/>
            <person name="Berg G.M."/>
            <person name="Bertrand E.M."/>
            <person name="Saito M.A."/>
            <person name="Gladyshev V.N."/>
            <person name="Grigoriev I.V."/>
        </authorList>
    </citation>
    <scope>NUCLEOTIDE SEQUENCE [LARGE SCALE GENOMIC DNA]</scope>
    <source>
        <strain evidence="4">CCMP 1984</strain>
    </source>
</reference>
<organism evidence="4">
    <name type="scientific">Aureococcus anophagefferens</name>
    <name type="common">Harmful bloom alga</name>
    <dbReference type="NCBI Taxonomy" id="44056"/>
    <lineage>
        <taxon>Eukaryota</taxon>
        <taxon>Sar</taxon>
        <taxon>Stramenopiles</taxon>
        <taxon>Ochrophyta</taxon>
        <taxon>Pelagophyceae</taxon>
        <taxon>Pelagomonadales</taxon>
        <taxon>Pelagomonadaceae</taxon>
        <taxon>Aureococcus</taxon>
    </lineage>
</organism>
<evidence type="ECO:0000256" key="1">
    <source>
        <dbReference type="SAM" id="MobiDB-lite"/>
    </source>
</evidence>
<keyword evidence="2" id="KW-0472">Membrane</keyword>
<dbReference type="EMBL" id="GL833121">
    <property type="protein sequence ID" value="EGB11821.1"/>
    <property type="molecule type" value="Genomic_DNA"/>
</dbReference>
<dbReference type="RefSeq" id="XP_009032945.1">
    <property type="nucleotide sequence ID" value="XM_009034697.1"/>
</dbReference>
<feature type="region of interest" description="Disordered" evidence="1">
    <location>
        <begin position="340"/>
        <end position="410"/>
    </location>
</feature>
<feature type="region of interest" description="Disordered" evidence="1">
    <location>
        <begin position="117"/>
        <end position="313"/>
    </location>
</feature>
<keyword evidence="2" id="KW-1133">Transmembrane helix</keyword>
<feature type="compositionally biased region" description="Basic residues" evidence="1">
    <location>
        <begin position="145"/>
        <end position="159"/>
    </location>
</feature>
<keyword evidence="4" id="KW-1185">Reference proteome</keyword>
<gene>
    <name evidence="3" type="ORF">AURANDRAFT_70648</name>
</gene>
<dbReference type="GeneID" id="20227852"/>
<evidence type="ECO:0000256" key="2">
    <source>
        <dbReference type="SAM" id="Phobius"/>
    </source>
</evidence>
<evidence type="ECO:0000313" key="3">
    <source>
        <dbReference type="EMBL" id="EGB11821.1"/>
    </source>
</evidence>
<dbReference type="Proteomes" id="UP000002729">
    <property type="component" value="Unassembled WGS sequence"/>
</dbReference>
<proteinExistence type="predicted"/>
<sequence length="410" mass="44971">MWATLAAEVVHASTAAALTPDVFGTKTIMVPAYAVVVAIKVLLACGLLAALVHDRAAVSGRAAYKDEVEWLSASCGGDDFREILTGKTKRHRDRHAWEVALGPVERAQHLRVRAALVRVPRAHRQPPEPPLQRRDPARGRDGRRPGRRLRLRAAARGRVLRLPGVAPPVGQGAFGPPRGHRGQGEAPGLRDRRGARGRGRGPAPRAPRPRAVLRGELAPLPHPERRPDILRARAPRAPGPRRRRRGAPRRGRGPADARGRRLRARGVPELPRVRPRRQRRGAPALLRALRHARAAGRGDPADEDHEAPGRERDRVARRLLRRLRGLLDLRLRPAPRALPRGDAVDAAHAQRAPRAPRPALGRLPLQGGTEPARRRRRGRAPRGVAAGGRRVRGLGVEAVPPLRARRVARE</sequence>
<feature type="compositionally biased region" description="Basic residues" evidence="1">
    <location>
        <begin position="239"/>
        <end position="252"/>
    </location>
</feature>
<accession>F0XYT4</accession>
<dbReference type="InParanoid" id="F0XYT4"/>
<dbReference type="AlphaFoldDB" id="F0XYT4"/>
<feature type="compositionally biased region" description="Low complexity" evidence="1">
    <location>
        <begin position="349"/>
        <end position="368"/>
    </location>
</feature>